<accession>A0ABU7WAX5</accession>
<evidence type="ECO:0000313" key="4">
    <source>
        <dbReference type="EMBL" id="MEF3081104.1"/>
    </source>
</evidence>
<comment type="caution">
    <text evidence="4">The sequence shown here is derived from an EMBL/GenBank/DDBJ whole genome shotgun (WGS) entry which is preliminary data.</text>
</comment>
<keyword evidence="2" id="KW-0732">Signal</keyword>
<organism evidence="4 5">
    <name type="scientific">Luteimonas flava</name>
    <dbReference type="NCBI Taxonomy" id="3115822"/>
    <lineage>
        <taxon>Bacteria</taxon>
        <taxon>Pseudomonadati</taxon>
        <taxon>Pseudomonadota</taxon>
        <taxon>Gammaproteobacteria</taxon>
        <taxon>Lysobacterales</taxon>
        <taxon>Lysobacteraceae</taxon>
        <taxon>Luteimonas</taxon>
    </lineage>
</organism>
<sequence length="149" mass="16709">MKVFWALLFTMFLTACGAEGVRECKIDPSIFCEPFAKWEAAMPPESAAQLKRMTRQDLRELSFNFGMGVRNDFGLWQDNEVTVFFRSCGVDHPDYMSTPLTLGFIAYLNGRPANMCELGRQSMPPAPPPPPSGWQPNNSFKPKPLRGSA</sequence>
<evidence type="ECO:0000256" key="2">
    <source>
        <dbReference type="SAM" id="SignalP"/>
    </source>
</evidence>
<dbReference type="InterPro" id="IPR046744">
    <property type="entry name" value="DUF6794"/>
</dbReference>
<feature type="chain" id="PRO_5047417034" evidence="2">
    <location>
        <begin position="18"/>
        <end position="149"/>
    </location>
</feature>
<feature type="signal peptide" evidence="2">
    <location>
        <begin position="1"/>
        <end position="17"/>
    </location>
</feature>
<reference evidence="4 5" key="1">
    <citation type="submission" date="2024-01" db="EMBL/GenBank/DDBJ databases">
        <title>Novel species of the genus Luteimonas isolated from rivers.</title>
        <authorList>
            <person name="Lu H."/>
        </authorList>
    </citation>
    <scope>NUCLEOTIDE SEQUENCE [LARGE SCALE GENOMIC DNA]</scope>
    <source>
        <strain evidence="4 5">SMYT11W</strain>
    </source>
</reference>
<keyword evidence="5" id="KW-1185">Reference proteome</keyword>
<dbReference type="Pfam" id="PF20594">
    <property type="entry name" value="DUF6794"/>
    <property type="match status" value="1"/>
</dbReference>
<feature type="compositionally biased region" description="Pro residues" evidence="1">
    <location>
        <begin position="124"/>
        <end position="133"/>
    </location>
</feature>
<dbReference type="EMBL" id="JAZHBM010000001">
    <property type="protein sequence ID" value="MEF3081104.1"/>
    <property type="molecule type" value="Genomic_DNA"/>
</dbReference>
<evidence type="ECO:0000259" key="3">
    <source>
        <dbReference type="Pfam" id="PF20594"/>
    </source>
</evidence>
<feature type="domain" description="DUF6794" evidence="3">
    <location>
        <begin position="35"/>
        <end position="98"/>
    </location>
</feature>
<feature type="region of interest" description="Disordered" evidence="1">
    <location>
        <begin position="118"/>
        <end position="149"/>
    </location>
</feature>
<dbReference type="PROSITE" id="PS51257">
    <property type="entry name" value="PROKAR_LIPOPROTEIN"/>
    <property type="match status" value="1"/>
</dbReference>
<evidence type="ECO:0000256" key="1">
    <source>
        <dbReference type="SAM" id="MobiDB-lite"/>
    </source>
</evidence>
<protein>
    <submittedName>
        <fullName evidence="4">DUF6794 domain-containing protein</fullName>
    </submittedName>
</protein>
<dbReference type="Proteomes" id="UP001358324">
    <property type="component" value="Unassembled WGS sequence"/>
</dbReference>
<gene>
    <name evidence="4" type="ORF">V3391_02590</name>
</gene>
<proteinExistence type="predicted"/>
<evidence type="ECO:0000313" key="5">
    <source>
        <dbReference type="Proteomes" id="UP001358324"/>
    </source>
</evidence>
<dbReference type="RefSeq" id="WP_332076855.1">
    <property type="nucleotide sequence ID" value="NZ_JAZHBM010000001.1"/>
</dbReference>
<name>A0ABU7WAX5_9GAMM</name>